<feature type="region of interest" description="Disordered" evidence="1">
    <location>
        <begin position="231"/>
        <end position="253"/>
    </location>
</feature>
<dbReference type="AlphaFoldDB" id="A0A507QUY3"/>
<comment type="caution">
    <text evidence="2">The sequence shown here is derived from an EMBL/GenBank/DDBJ whole genome shotgun (WGS) entry which is preliminary data.</text>
</comment>
<evidence type="ECO:0000256" key="1">
    <source>
        <dbReference type="SAM" id="MobiDB-lite"/>
    </source>
</evidence>
<dbReference type="SUPFAM" id="SSF54427">
    <property type="entry name" value="NTF2-like"/>
    <property type="match status" value="1"/>
</dbReference>
<dbReference type="InterPro" id="IPR053218">
    <property type="entry name" value="Pathogen-related_defense"/>
</dbReference>
<dbReference type="PANTHER" id="PTHR31723:SF10">
    <property type="entry name" value="PATHOGEN-RELATED PROTEIN"/>
    <property type="match status" value="1"/>
</dbReference>
<gene>
    <name evidence="2" type="ORF">MPDQ_008154</name>
</gene>
<reference evidence="2 3" key="1">
    <citation type="submission" date="2019-06" db="EMBL/GenBank/DDBJ databases">
        <title>Wine fermentation using esterase from Monascus purpureus.</title>
        <authorList>
            <person name="Geng C."/>
            <person name="Zhang Y."/>
        </authorList>
    </citation>
    <scope>NUCLEOTIDE SEQUENCE [LARGE SCALE GENOMIC DNA]</scope>
    <source>
        <strain evidence="2">HQ1</strain>
    </source>
</reference>
<evidence type="ECO:0000313" key="2">
    <source>
        <dbReference type="EMBL" id="TQB70743.1"/>
    </source>
</evidence>
<dbReference type="InterPro" id="IPR032710">
    <property type="entry name" value="NTF2-like_dom_sf"/>
</dbReference>
<dbReference type="Proteomes" id="UP000319663">
    <property type="component" value="Unassembled WGS sequence"/>
</dbReference>
<proteinExistence type="predicted"/>
<protein>
    <recommendedName>
        <fullName evidence="4">Pathogen-related protein</fullName>
    </recommendedName>
</protein>
<accession>A0A507QUY3</accession>
<dbReference type="OrthoDB" id="65445at2759"/>
<organism evidence="2 3">
    <name type="scientific">Monascus purpureus</name>
    <name type="common">Red mold</name>
    <name type="synonym">Monascus anka</name>
    <dbReference type="NCBI Taxonomy" id="5098"/>
    <lineage>
        <taxon>Eukaryota</taxon>
        <taxon>Fungi</taxon>
        <taxon>Dikarya</taxon>
        <taxon>Ascomycota</taxon>
        <taxon>Pezizomycotina</taxon>
        <taxon>Eurotiomycetes</taxon>
        <taxon>Eurotiomycetidae</taxon>
        <taxon>Eurotiales</taxon>
        <taxon>Aspergillaceae</taxon>
        <taxon>Monascus</taxon>
    </lineage>
</organism>
<dbReference type="PANTHER" id="PTHR31723">
    <property type="entry name" value="PATHOGENESIS-RELATED FAMILY PROTEIN"/>
    <property type="match status" value="1"/>
</dbReference>
<dbReference type="EMBL" id="VIFY01000097">
    <property type="protein sequence ID" value="TQB70743.1"/>
    <property type="molecule type" value="Genomic_DNA"/>
</dbReference>
<evidence type="ECO:0000313" key="3">
    <source>
        <dbReference type="Proteomes" id="UP000319663"/>
    </source>
</evidence>
<evidence type="ECO:0008006" key="4">
    <source>
        <dbReference type="Google" id="ProtNLM"/>
    </source>
</evidence>
<keyword evidence="3" id="KW-1185">Reference proteome</keyword>
<name>A0A507QUY3_MONPU</name>
<sequence>MSTAGAETTPALPDYVLDPDAVLKDTDASWRYKRVPNYSKTRAFYESSKKMSHEAGSLPSLVQNLVKNWEIEASYKTSLKDWRTIDQDNYTFHLNGGPAQSGEDMLRVGTYNALLTPSQYYDPEHNDFEKSHKSFKRMMPTFAWEVLEVYSGPPVVVFKWRHWGEMLSDYTGYNNQGEKVTIKPHGGLIDIQGLVVAKVNDKLQLQSIDVWYDPMELFNQIARVAKEQGIEPETSAPTTGACPFSGAGKASSG</sequence>
<dbReference type="Gene3D" id="3.10.450.50">
    <property type="match status" value="1"/>
</dbReference>